<dbReference type="InterPro" id="IPR024983">
    <property type="entry name" value="CHAT_dom"/>
</dbReference>
<feature type="domain" description="CHAT" evidence="1">
    <location>
        <begin position="16"/>
        <end position="178"/>
    </location>
</feature>
<dbReference type="Pfam" id="PF12770">
    <property type="entry name" value="CHAT"/>
    <property type="match status" value="1"/>
</dbReference>
<name>A0A5C6LQ06_9BACT</name>
<evidence type="ECO:0000313" key="2">
    <source>
        <dbReference type="EMBL" id="TWV98687.1"/>
    </source>
</evidence>
<evidence type="ECO:0000259" key="1">
    <source>
        <dbReference type="Pfam" id="PF12770"/>
    </source>
</evidence>
<dbReference type="OrthoDB" id="1164785at2"/>
<sequence length="690" mass="79829">MSRLALLAYANDMKDEPLHYVEQEIKEINTYFGNIKKHLNPDILISATKDDLFRYFADHGPDIEIMHFSGHGNSLALFFTKDGAFRKEGLAELMAFAPNLKLVFLNACASREIIDVLHTPDPANPQKGVPIVIGTQRPVYDKVASDFSIYFYTALTKSWPIGKAFDFAKTFVLSGEHFALFPKGPNRYIGTKRAAVMDDDPDDEAAQKEFPWGIYYKESLTDDWSITQYLNEKYDSQEKYAPNDELIRALASNASRLYSNLTKERDALIATLYDKSDLSAKEVLIEVENINDKFNRRNNQLKEINDLYAAYIQDPQSLSDIADKLINTFPLPLGKLLQRMYSFSKENLLTEDDYAEFLDLQINFYEILVKLAAATILSDLLEVYGMKEKIGKILVFNPIQKEIILNYFRQTKDNEQDFDYTSFIEVISQVLKENLKDEPDIAPFVKEYLHFESINTYENNFFNSHMVIKGIKAKLPMLNTTAAYIHHCKEIELGLINLLKELFFILQYKMVVIKNVEAIRKRNVLAKTYFHKYMLLEQRISDRMEVMELQSLPEYAESYSVILVKEIYRMFEYLSLSPFLIDKNVLCEFDGVDLYFYNYTEGNGIVYKSLTNNERLIHIQPETQDIELGAATITRTTLRFIEDMAIKTDREKNRITNRLLQLHAEFAYYRSKIAATPVAVQNNTPINSQP</sequence>
<proteinExistence type="predicted"/>
<dbReference type="Proteomes" id="UP000318815">
    <property type="component" value="Unassembled WGS sequence"/>
</dbReference>
<keyword evidence="3" id="KW-1185">Reference proteome</keyword>
<dbReference type="RefSeq" id="WP_146306853.1">
    <property type="nucleotide sequence ID" value="NZ_VOHS01000025.1"/>
</dbReference>
<reference evidence="2 3" key="1">
    <citation type="submission" date="2019-08" db="EMBL/GenBank/DDBJ databases">
        <title>Whole genome sequencing of chitin degrading bacteria Chitinophaga pinensis YS16.</title>
        <authorList>
            <person name="Singh R.P."/>
            <person name="Manchanda G."/>
            <person name="Maurya I.K."/>
            <person name="Joshi N.K."/>
            <person name="Srivastava A.K."/>
        </authorList>
    </citation>
    <scope>NUCLEOTIDE SEQUENCE [LARGE SCALE GENOMIC DNA]</scope>
    <source>
        <strain evidence="2 3">YS-16</strain>
    </source>
</reference>
<comment type="caution">
    <text evidence="2">The sequence shown here is derived from an EMBL/GenBank/DDBJ whole genome shotgun (WGS) entry which is preliminary data.</text>
</comment>
<gene>
    <name evidence="2" type="ORF">FEF09_20615</name>
</gene>
<organism evidence="2 3">
    <name type="scientific">Chitinophaga pinensis</name>
    <dbReference type="NCBI Taxonomy" id="79329"/>
    <lineage>
        <taxon>Bacteria</taxon>
        <taxon>Pseudomonadati</taxon>
        <taxon>Bacteroidota</taxon>
        <taxon>Chitinophagia</taxon>
        <taxon>Chitinophagales</taxon>
        <taxon>Chitinophagaceae</taxon>
        <taxon>Chitinophaga</taxon>
    </lineage>
</organism>
<protein>
    <submittedName>
        <fullName evidence="2">CHAT domain-containing protein</fullName>
    </submittedName>
</protein>
<dbReference type="EMBL" id="VOHS01000025">
    <property type="protein sequence ID" value="TWV98687.1"/>
    <property type="molecule type" value="Genomic_DNA"/>
</dbReference>
<dbReference type="AlphaFoldDB" id="A0A5C6LQ06"/>
<accession>A0A5C6LQ06</accession>
<evidence type="ECO:0000313" key="3">
    <source>
        <dbReference type="Proteomes" id="UP000318815"/>
    </source>
</evidence>